<feature type="region of interest" description="Disordered" evidence="1">
    <location>
        <begin position="148"/>
        <end position="169"/>
    </location>
</feature>
<reference evidence="2 3" key="1">
    <citation type="journal article" date="2015" name="Stand. Genomic Sci.">
        <title>Genomic Encyclopedia of Bacterial and Archaeal Type Strains, Phase III: the genomes of soil and plant-associated and newly described type strains.</title>
        <authorList>
            <person name="Whitman W.B."/>
            <person name="Woyke T."/>
            <person name="Klenk H.P."/>
            <person name="Zhou Y."/>
            <person name="Lilburn T.G."/>
            <person name="Beck B.J."/>
            <person name="De Vos P."/>
            <person name="Vandamme P."/>
            <person name="Eisen J.A."/>
            <person name="Garrity G."/>
            <person name="Hugenholtz P."/>
            <person name="Kyrpides N.C."/>
        </authorList>
    </citation>
    <scope>NUCLEOTIDE SEQUENCE [LARGE SCALE GENOMIC DNA]</scope>
    <source>
        <strain evidence="2 3">VKM Ac-2538</strain>
    </source>
</reference>
<proteinExistence type="predicted"/>
<accession>A0ABY2B6K3</accession>
<keyword evidence="3" id="KW-1185">Reference proteome</keyword>
<dbReference type="Proteomes" id="UP000295818">
    <property type="component" value="Unassembled WGS sequence"/>
</dbReference>
<dbReference type="EMBL" id="SLWM01000047">
    <property type="protein sequence ID" value="TCO08184.1"/>
    <property type="molecule type" value="Genomic_DNA"/>
</dbReference>
<organism evidence="2 3">
    <name type="scientific">Kribbella orskensis</name>
    <dbReference type="NCBI Taxonomy" id="2512216"/>
    <lineage>
        <taxon>Bacteria</taxon>
        <taxon>Bacillati</taxon>
        <taxon>Actinomycetota</taxon>
        <taxon>Actinomycetes</taxon>
        <taxon>Propionibacteriales</taxon>
        <taxon>Kribbellaceae</taxon>
        <taxon>Kribbella</taxon>
    </lineage>
</organism>
<feature type="region of interest" description="Disordered" evidence="1">
    <location>
        <begin position="1"/>
        <end position="76"/>
    </location>
</feature>
<protein>
    <submittedName>
        <fullName evidence="2">Uncharacterized protein</fullName>
    </submittedName>
</protein>
<evidence type="ECO:0000256" key="1">
    <source>
        <dbReference type="SAM" id="MobiDB-lite"/>
    </source>
</evidence>
<evidence type="ECO:0000313" key="2">
    <source>
        <dbReference type="EMBL" id="TCO08184.1"/>
    </source>
</evidence>
<feature type="compositionally biased region" description="Low complexity" evidence="1">
    <location>
        <begin position="157"/>
        <end position="169"/>
    </location>
</feature>
<gene>
    <name evidence="2" type="ORF">EV644_14714</name>
</gene>
<comment type="caution">
    <text evidence="2">The sequence shown here is derived from an EMBL/GenBank/DDBJ whole genome shotgun (WGS) entry which is preliminary data.</text>
</comment>
<sequence>MSGTARLCAAPRQPKSRRSSPQAPPPAPVGSSLGRTDVSLADRTASSCSPSLHTPALLPDLGCSVRTPGPSGGRQASRLLRISWRTGVADLLADHSHSPSGEPMTFSLRGRTTASHPLSTSASSNTAAPSEREIPHAYPSFRATSHAMHLDHPRSRPTPGRARPGAPGAGLPIRRACTCSLLPSPNPESLHCLGGLMLAGRGRWGQVGVTAPTSMGSSAVTNDLD</sequence>
<feature type="compositionally biased region" description="Low complexity" evidence="1">
    <location>
        <begin position="119"/>
        <end position="129"/>
    </location>
</feature>
<feature type="region of interest" description="Disordered" evidence="1">
    <location>
        <begin position="112"/>
        <end position="132"/>
    </location>
</feature>
<name>A0ABY2B6K3_9ACTN</name>
<evidence type="ECO:0000313" key="3">
    <source>
        <dbReference type="Proteomes" id="UP000295818"/>
    </source>
</evidence>